<comment type="caution">
    <text evidence="2">The sequence shown here is derived from an EMBL/GenBank/DDBJ whole genome shotgun (WGS) entry which is preliminary data.</text>
</comment>
<dbReference type="Proteomes" id="UP001595803">
    <property type="component" value="Unassembled WGS sequence"/>
</dbReference>
<reference evidence="3" key="1">
    <citation type="journal article" date="2019" name="Int. J. Syst. Evol. Microbiol.">
        <title>The Global Catalogue of Microorganisms (GCM) 10K type strain sequencing project: providing services to taxonomists for standard genome sequencing and annotation.</title>
        <authorList>
            <consortium name="The Broad Institute Genomics Platform"/>
            <consortium name="The Broad Institute Genome Sequencing Center for Infectious Disease"/>
            <person name="Wu L."/>
            <person name="Ma J."/>
        </authorList>
    </citation>
    <scope>NUCLEOTIDE SEQUENCE [LARGE SCALE GENOMIC DNA]</scope>
    <source>
        <strain evidence="3">CCTCC AB 2017081</strain>
    </source>
</reference>
<evidence type="ECO:0000256" key="1">
    <source>
        <dbReference type="SAM" id="Phobius"/>
    </source>
</evidence>
<keyword evidence="1" id="KW-0812">Transmembrane</keyword>
<dbReference type="EMBL" id="JBHRZG010000024">
    <property type="protein sequence ID" value="MFC3834465.1"/>
    <property type="molecule type" value="Genomic_DNA"/>
</dbReference>
<feature type="transmembrane region" description="Helical" evidence="1">
    <location>
        <begin position="83"/>
        <end position="105"/>
    </location>
</feature>
<gene>
    <name evidence="2" type="ORF">ACFOSB_16545</name>
</gene>
<organism evidence="2 3">
    <name type="scientific">Deinococcus rufus</name>
    <dbReference type="NCBI Taxonomy" id="2136097"/>
    <lineage>
        <taxon>Bacteria</taxon>
        <taxon>Thermotogati</taxon>
        <taxon>Deinococcota</taxon>
        <taxon>Deinococci</taxon>
        <taxon>Deinococcales</taxon>
        <taxon>Deinococcaceae</taxon>
        <taxon>Deinococcus</taxon>
    </lineage>
</organism>
<sequence>MTVSPVHVDALAAAFRVLVAWQVVWGLIAFVSIWRDKVLASGGRRRVPERTLHRTEAWGGWAGSLLAQQVFRHKTRKLSYQRVFWRIAVLWIVGDVVLAALWIAVVL</sequence>
<accession>A0ABV7ZCJ1</accession>
<evidence type="ECO:0000313" key="2">
    <source>
        <dbReference type="EMBL" id="MFC3834465.1"/>
    </source>
</evidence>
<dbReference type="RefSeq" id="WP_322472487.1">
    <property type="nucleotide sequence ID" value="NZ_JBHRZG010000024.1"/>
</dbReference>
<dbReference type="Pfam" id="PF06961">
    <property type="entry name" value="DUF1294"/>
    <property type="match status" value="1"/>
</dbReference>
<dbReference type="InterPro" id="IPR010718">
    <property type="entry name" value="DUF1294"/>
</dbReference>
<evidence type="ECO:0000313" key="3">
    <source>
        <dbReference type="Proteomes" id="UP001595803"/>
    </source>
</evidence>
<keyword evidence="3" id="KW-1185">Reference proteome</keyword>
<feature type="transmembrane region" description="Helical" evidence="1">
    <location>
        <begin position="12"/>
        <end position="34"/>
    </location>
</feature>
<protein>
    <submittedName>
        <fullName evidence="2">DUF1294 domain-containing protein</fullName>
    </submittedName>
</protein>
<keyword evidence="1" id="KW-0472">Membrane</keyword>
<proteinExistence type="predicted"/>
<keyword evidence="1" id="KW-1133">Transmembrane helix</keyword>
<name>A0ABV7ZCJ1_9DEIO</name>